<dbReference type="RefSeq" id="WP_244270146.1">
    <property type="nucleotide sequence ID" value="NZ_CYSR01000008.1"/>
</dbReference>
<dbReference type="AlphaFoldDB" id="A0A0P1H6A4"/>
<dbReference type="PANTHER" id="PTHR10668:SF103">
    <property type="entry name" value="PYRIDINE NUCLEOTIDE-DISULFIDE OXIDOREDUCTASE DOMAIN-CONTAINING PROTEIN 2"/>
    <property type="match status" value="1"/>
</dbReference>
<dbReference type="Proteomes" id="UP000051326">
    <property type="component" value="Unassembled WGS sequence"/>
</dbReference>
<dbReference type="Pfam" id="PF01593">
    <property type="entry name" value="Amino_oxidase"/>
    <property type="match status" value="1"/>
</dbReference>
<dbReference type="PANTHER" id="PTHR10668">
    <property type="entry name" value="PHYTOENE DEHYDROGENASE"/>
    <property type="match status" value="1"/>
</dbReference>
<dbReference type="InterPro" id="IPR002937">
    <property type="entry name" value="Amino_oxidase"/>
</dbReference>
<evidence type="ECO:0000256" key="2">
    <source>
        <dbReference type="ARBA" id="ARBA00038825"/>
    </source>
</evidence>
<reference evidence="5 6" key="1">
    <citation type="submission" date="2015-09" db="EMBL/GenBank/DDBJ databases">
        <authorList>
            <consortium name="Swine Surveillance"/>
        </authorList>
    </citation>
    <scope>NUCLEOTIDE SEQUENCE [LARGE SCALE GENOMIC DNA]</scope>
    <source>
        <strain evidence="5 6">CECT 8399</strain>
    </source>
</reference>
<dbReference type="Gene3D" id="3.50.50.60">
    <property type="entry name" value="FAD/NAD(P)-binding domain"/>
    <property type="match status" value="2"/>
</dbReference>
<evidence type="ECO:0000256" key="3">
    <source>
        <dbReference type="ARBA" id="ARBA00040298"/>
    </source>
</evidence>
<proteinExistence type="predicted"/>
<accession>A0A0P1H6A4</accession>
<protein>
    <recommendedName>
        <fullName evidence="3">Pyridine nucleotide-disulfide oxidoreductase domain-containing protein 2</fullName>
    </recommendedName>
</protein>
<comment type="function">
    <text evidence="1">Probable oxidoreductase that may play a role as regulator of mitochondrial function.</text>
</comment>
<dbReference type="InterPro" id="IPR036188">
    <property type="entry name" value="FAD/NAD-bd_sf"/>
</dbReference>
<dbReference type="EMBL" id="CYSR01000008">
    <property type="protein sequence ID" value="CUH98507.1"/>
    <property type="molecule type" value="Genomic_DNA"/>
</dbReference>
<keyword evidence="5" id="KW-0560">Oxidoreductase</keyword>
<dbReference type="STRING" id="1396826.PHA8399_00621"/>
<evidence type="ECO:0000313" key="5">
    <source>
        <dbReference type="EMBL" id="CUH98507.1"/>
    </source>
</evidence>
<evidence type="ECO:0000259" key="4">
    <source>
        <dbReference type="Pfam" id="PF01593"/>
    </source>
</evidence>
<comment type="subunit">
    <text evidence="2">Interacts with COX5B; this interaction may contribute to localize PYROXD2 to the inner face of the inner mitochondrial membrane.</text>
</comment>
<gene>
    <name evidence="5" type="primary">crtI</name>
    <name evidence="5" type="ORF">PHA8399_00621</name>
</gene>
<dbReference type="GO" id="GO:0016491">
    <property type="term" value="F:oxidoreductase activity"/>
    <property type="evidence" value="ECO:0007669"/>
    <property type="project" value="UniProtKB-KW"/>
</dbReference>
<evidence type="ECO:0000256" key="1">
    <source>
        <dbReference type="ARBA" id="ARBA00037217"/>
    </source>
</evidence>
<feature type="domain" description="Amine oxidase" evidence="4">
    <location>
        <begin position="17"/>
        <end position="340"/>
    </location>
</feature>
<sequence length="523" mass="54289">MTTPTYDAIVIGAGHNGLAAAATLASKGKSVCVIEKNATAGGMARNTTLAIGIQAPEIAHLLYNLHPKVKKELGLGSARAPLEVRDLPAVSLSENGNHAVIRNGKAELADGGPHPEAAPFAELMRRLTLFAGLLGQLSTKSPPSLEGGLTSLDALTELAGLAKLGLDLKRMGKRDMREFLRVLLSNAYDLILDDLEDGPLAGALAADAVRGAYAGPRSLGTVFTLMYRLGQGGGAQLPLGGMGAVAAAFETAARAAGAEIRTGTGVARVRIENDRAAGVVLEDGTEISARAVLSNTGPMPAMMLAGAGHYDVEAVRRMRNQRCKGAAAKVNLVLSTAPVFTGLNPELMAGRLLIAPNATYVERAFNPAKYGELPKNPVIEAVIPSLTDPALARGGQHVLSVVVSSVPYALEGGWDEAAREELAAITLETLENYAPGISALVTECQVLSPACIEARTGAPGGHWHHAEMGVDQILTVRPANGMAHYRFGPEGYYLCGAGAHPGGDVTGLAGRNSALQLLKDRVL</sequence>
<evidence type="ECO:0000313" key="6">
    <source>
        <dbReference type="Proteomes" id="UP000051326"/>
    </source>
</evidence>
<name>A0A0P1H6A4_9RHOB</name>
<dbReference type="SUPFAM" id="SSF51905">
    <property type="entry name" value="FAD/NAD(P)-binding domain"/>
    <property type="match status" value="1"/>
</dbReference>
<organism evidence="5 6">
    <name type="scientific">Leisingera aquaemixtae</name>
    <dbReference type="NCBI Taxonomy" id="1396826"/>
    <lineage>
        <taxon>Bacteria</taxon>
        <taxon>Pseudomonadati</taxon>
        <taxon>Pseudomonadota</taxon>
        <taxon>Alphaproteobacteria</taxon>
        <taxon>Rhodobacterales</taxon>
        <taxon>Roseobacteraceae</taxon>
        <taxon>Leisingera</taxon>
    </lineage>
</organism>